<keyword evidence="20" id="KW-1185">Reference proteome</keyword>
<dbReference type="GO" id="GO:0005829">
    <property type="term" value="C:cytosol"/>
    <property type="evidence" value="ECO:0007669"/>
    <property type="project" value="TreeGrafter"/>
</dbReference>
<evidence type="ECO:0000259" key="17">
    <source>
        <dbReference type="Pfam" id="PF20658"/>
    </source>
</evidence>
<evidence type="ECO:0000256" key="7">
    <source>
        <dbReference type="ARBA" id="ARBA00022842"/>
    </source>
</evidence>
<evidence type="ECO:0000256" key="2">
    <source>
        <dbReference type="ARBA" id="ARBA00022435"/>
    </source>
</evidence>
<feature type="domain" description="Malate synthase G alpha-beta insertion" evidence="17">
    <location>
        <begin position="160"/>
        <end position="235"/>
    </location>
</feature>
<dbReference type="NCBIfam" id="NF002825">
    <property type="entry name" value="PRK02999.1"/>
    <property type="match status" value="1"/>
</dbReference>
<keyword evidence="7 10" id="KW-0460">Magnesium</keyword>
<evidence type="ECO:0000256" key="12">
    <source>
        <dbReference type="PIRSR" id="PIRSR601465-50"/>
    </source>
</evidence>
<evidence type="ECO:0000259" key="18">
    <source>
        <dbReference type="Pfam" id="PF20659"/>
    </source>
</evidence>
<dbReference type="EMBL" id="BNCK01000002">
    <property type="protein sequence ID" value="GHF83980.1"/>
    <property type="molecule type" value="Genomic_DNA"/>
</dbReference>
<dbReference type="PANTHER" id="PTHR42739">
    <property type="entry name" value="MALATE SYNTHASE G"/>
    <property type="match status" value="1"/>
</dbReference>
<dbReference type="GO" id="GO:0004474">
    <property type="term" value="F:malate synthase activity"/>
    <property type="evidence" value="ECO:0007669"/>
    <property type="project" value="UniProtKB-UniRule"/>
</dbReference>
<reference evidence="19" key="1">
    <citation type="journal article" date="2014" name="Int. J. Syst. Evol. Microbiol.">
        <title>Complete genome sequence of Corynebacterium casei LMG S-19264T (=DSM 44701T), isolated from a smear-ripened cheese.</title>
        <authorList>
            <consortium name="US DOE Joint Genome Institute (JGI-PGF)"/>
            <person name="Walter F."/>
            <person name="Albersmeier A."/>
            <person name="Kalinowski J."/>
            <person name="Ruckert C."/>
        </authorList>
    </citation>
    <scope>NUCLEOTIDE SEQUENCE</scope>
    <source>
        <strain evidence="19">KCTC 42731</strain>
    </source>
</reference>
<feature type="binding site" evidence="10">
    <location>
        <position position="118"/>
    </location>
    <ligand>
        <name>acetyl-CoA</name>
        <dbReference type="ChEBI" id="CHEBI:57288"/>
    </ligand>
</feature>
<keyword evidence="5 10" id="KW-0808">Transferase</keyword>
<feature type="modified residue" description="Cysteine sulfenic acid (-SOH)" evidence="10">
    <location>
        <position position="618"/>
    </location>
</feature>
<dbReference type="Proteomes" id="UP000623842">
    <property type="component" value="Unassembled WGS sequence"/>
</dbReference>
<comment type="function">
    <text evidence="10">Involved in the glycolate utilization. Catalyzes the condensation and subsequent hydrolysis of acetyl-coenzyme A (acetyl-CoA) and glyoxylate to form malate and CoA.</text>
</comment>
<dbReference type="GO" id="GO:0006099">
    <property type="term" value="P:tricarboxylic acid cycle"/>
    <property type="evidence" value="ECO:0007669"/>
    <property type="project" value="UniProtKB-KW"/>
</dbReference>
<evidence type="ECO:0000256" key="5">
    <source>
        <dbReference type="ARBA" id="ARBA00022679"/>
    </source>
</evidence>
<dbReference type="SUPFAM" id="SSF51645">
    <property type="entry name" value="Malate synthase G"/>
    <property type="match status" value="1"/>
</dbReference>
<evidence type="ECO:0000256" key="11">
    <source>
        <dbReference type="NCBIfam" id="TIGR01345"/>
    </source>
</evidence>
<comment type="pathway">
    <text evidence="10 13">Carbohydrate metabolism; glyoxylate cycle; (S)-malate from isocitrate: step 2/2.</text>
</comment>
<dbReference type="Pfam" id="PF20658">
    <property type="entry name" value="MSG_insertion"/>
    <property type="match status" value="1"/>
</dbReference>
<dbReference type="InterPro" id="IPR006253">
    <property type="entry name" value="Malate_synthG"/>
</dbReference>
<proteinExistence type="inferred from homology"/>
<dbReference type="Pfam" id="PF20659">
    <property type="entry name" value="MS_C"/>
    <property type="match status" value="1"/>
</dbReference>
<dbReference type="GO" id="GO:0009436">
    <property type="term" value="P:glyoxylate catabolic process"/>
    <property type="evidence" value="ECO:0007669"/>
    <property type="project" value="TreeGrafter"/>
</dbReference>
<evidence type="ECO:0000256" key="10">
    <source>
        <dbReference type="HAMAP-Rule" id="MF_00641"/>
    </source>
</evidence>
<dbReference type="GO" id="GO:0000287">
    <property type="term" value="F:magnesium ion binding"/>
    <property type="evidence" value="ECO:0007669"/>
    <property type="project" value="TreeGrafter"/>
</dbReference>
<keyword evidence="14" id="KW-0175">Coiled coil</keyword>
<dbReference type="InterPro" id="IPR011076">
    <property type="entry name" value="Malate_synth_sf"/>
</dbReference>
<protein>
    <recommendedName>
        <fullName evidence="10 11">Malate synthase G</fullName>
        <ecNumber evidence="10 11">2.3.3.9</ecNumber>
    </recommendedName>
</protein>
<dbReference type="Gene3D" id="1.20.1220.12">
    <property type="entry name" value="Malate synthase, domain III"/>
    <property type="match status" value="1"/>
</dbReference>
<feature type="binding site" evidence="10">
    <location>
        <position position="460"/>
    </location>
    <ligand>
        <name>Mg(2+)</name>
        <dbReference type="ChEBI" id="CHEBI:18420"/>
    </ligand>
</feature>
<dbReference type="RefSeq" id="WP_189767738.1">
    <property type="nucleotide sequence ID" value="NZ_BNCK01000002.1"/>
</dbReference>
<evidence type="ECO:0000256" key="14">
    <source>
        <dbReference type="SAM" id="Coils"/>
    </source>
</evidence>
<feature type="active site" description="Proton acceptor" evidence="10 12">
    <location>
        <position position="340"/>
    </location>
</feature>
<dbReference type="InterPro" id="IPR046363">
    <property type="entry name" value="MS_N_TIM-barrel_dom"/>
</dbReference>
<comment type="subunit">
    <text evidence="10">Monomer.</text>
</comment>
<keyword evidence="8 10" id="KW-0558">Oxidation</keyword>
<dbReference type="GO" id="GO:0006097">
    <property type="term" value="P:glyoxylate cycle"/>
    <property type="evidence" value="ECO:0007669"/>
    <property type="project" value="UniProtKB-UniRule"/>
</dbReference>
<feature type="domain" description="Malate synthase C-terminal" evidence="18">
    <location>
        <begin position="593"/>
        <end position="674"/>
    </location>
</feature>
<feature type="binding site" evidence="10">
    <location>
        <position position="432"/>
    </location>
    <ligand>
        <name>Mg(2+)</name>
        <dbReference type="ChEBI" id="CHEBI:18420"/>
    </ligand>
</feature>
<feature type="domain" description="Malate synthase N-terminal" evidence="16">
    <location>
        <begin position="16"/>
        <end position="70"/>
    </location>
</feature>
<evidence type="ECO:0000256" key="6">
    <source>
        <dbReference type="ARBA" id="ARBA00022723"/>
    </source>
</evidence>
<evidence type="ECO:0000256" key="1">
    <source>
        <dbReference type="ARBA" id="ARBA00001946"/>
    </source>
</evidence>
<organism evidence="19 20">
    <name type="scientific">Thalassotalea marina</name>
    <dbReference type="NCBI Taxonomy" id="1673741"/>
    <lineage>
        <taxon>Bacteria</taxon>
        <taxon>Pseudomonadati</taxon>
        <taxon>Pseudomonadota</taxon>
        <taxon>Gammaproteobacteria</taxon>
        <taxon>Alteromonadales</taxon>
        <taxon>Colwelliaceae</taxon>
        <taxon>Thalassotalea</taxon>
    </lineage>
</organism>
<evidence type="ECO:0000256" key="3">
    <source>
        <dbReference type="ARBA" id="ARBA00022490"/>
    </source>
</evidence>
<feature type="binding site" evidence="10">
    <location>
        <position position="340"/>
    </location>
    <ligand>
        <name>glyoxylate</name>
        <dbReference type="ChEBI" id="CHEBI:36655"/>
    </ligand>
</feature>
<comment type="caution">
    <text evidence="10">Lacks conserved residue(s) required for the propagation of feature annotation.</text>
</comment>
<evidence type="ECO:0000313" key="20">
    <source>
        <dbReference type="Proteomes" id="UP000623842"/>
    </source>
</evidence>
<feature type="binding site" evidence="10">
    <location>
        <position position="432"/>
    </location>
    <ligand>
        <name>glyoxylate</name>
        <dbReference type="ChEBI" id="CHEBI:36655"/>
    </ligand>
</feature>
<dbReference type="NCBIfam" id="TIGR01345">
    <property type="entry name" value="malate_syn_G"/>
    <property type="match status" value="1"/>
</dbReference>
<evidence type="ECO:0000256" key="9">
    <source>
        <dbReference type="ARBA" id="ARBA00047918"/>
    </source>
</evidence>
<dbReference type="PANTHER" id="PTHR42739:SF1">
    <property type="entry name" value="MALATE SYNTHASE G"/>
    <property type="match status" value="1"/>
</dbReference>
<keyword evidence="3 10" id="KW-0963">Cytoplasm</keyword>
<dbReference type="InterPro" id="IPR044856">
    <property type="entry name" value="Malate_synth_C_sf"/>
</dbReference>
<gene>
    <name evidence="10 19" type="primary">glcB</name>
    <name evidence="19" type="ORF">GCM10017161_09180</name>
</gene>
<evidence type="ECO:0000259" key="16">
    <source>
        <dbReference type="Pfam" id="PF20656"/>
    </source>
</evidence>
<keyword evidence="6 10" id="KW-0479">Metal-binding</keyword>
<feature type="binding site" evidence="10">
    <location>
        <begin position="457"/>
        <end position="460"/>
    </location>
    <ligand>
        <name>glyoxylate</name>
        <dbReference type="ChEBI" id="CHEBI:36655"/>
    </ligand>
</feature>
<dbReference type="InterPro" id="IPR048355">
    <property type="entry name" value="MS_C"/>
</dbReference>
<keyword evidence="2 10" id="KW-0329">Glyoxylate bypass</keyword>
<comment type="cofactor">
    <cofactor evidence="1 10">
        <name>Mg(2+)</name>
        <dbReference type="ChEBI" id="CHEBI:18420"/>
    </cofactor>
</comment>
<feature type="domain" description="Malate synthase TIM barrel" evidence="15">
    <location>
        <begin position="336"/>
        <end position="578"/>
    </location>
</feature>
<feature type="binding site" evidence="10">
    <location>
        <position position="541"/>
    </location>
    <ligand>
        <name>acetyl-CoA</name>
        <dbReference type="ChEBI" id="CHEBI:57288"/>
    </ligand>
</feature>
<comment type="subcellular location">
    <subcellularLocation>
        <location evidence="10 13">Cytoplasm</location>
    </subcellularLocation>
</comment>
<sequence length="725" mass="81001">MTTRVSSNNLLIANELYDFINQQVLPCTKLSSQQFWLAMSSIIEEFSAENQQLLETRSKLQKQINQWHKTNQYNSEDLTSYKNFLQQIGYIETPVEDFSITTSNVDEELATMAGPQLVVPITNARFALNAVNARWGSLYDALYGTDAISESNGAEKSGSYNPVRGQQVINYGRDFLDQVIPLKQGSHHQVIDYQVNDQQLQITLADKTTTQLLNPEQWLGYQGAASNPSAILFEHNNLKFELKFDSGNEISSRDLAGISDIIMESALTTIMDCEDSVATVDAQDKVVAYSNWLGLIKGELSTQVTKEHQTFMRKMAKDKQYLAADNTAFTISGRSVMFVRNVGHLMQNDAILTSDNQPVYEGLLDAMVTSLIGSIDVNSNNEFKNSKFGSIYIVKPKMHGSAEVAFTDKVFTRVEQLLGLNKNTIKLGIMDEERRTSLNLKNCINAAKDRVVFINTGFLDRTGDEIHTSMLAGVVERKNDIKKTRWISAYEHHNVLTGLSCGMSGKGQIGKGMWAIPDNMADMLEQKIAHVNAGANTAWVPSPTAATLHALHYHQENVFTIQQNIADLNTQALLDEMLQIPLATSTNWSEATITQELENNVQGILGYVVRWINQGIGCSKVPDINNVGLMEDRATLRISSQHIANWLHHGICQPEQVEQVIEKMAKIVDSQNTGDATYVPMVSNWQTSMAVKAARALIFEAQHQPNGYTEPLLHHFRYQLKHGKS</sequence>
<dbReference type="Pfam" id="PF20656">
    <property type="entry name" value="MS_N"/>
    <property type="match status" value="1"/>
</dbReference>
<evidence type="ECO:0000256" key="4">
    <source>
        <dbReference type="ARBA" id="ARBA00022532"/>
    </source>
</evidence>
<dbReference type="AlphaFoldDB" id="A0A919BEQ8"/>
<dbReference type="HAMAP" id="MF_00641">
    <property type="entry name" value="Malate_synth_G"/>
    <property type="match status" value="1"/>
</dbReference>
<comment type="similarity">
    <text evidence="10 13">Belongs to the malate synthase family. GlcB subfamily.</text>
</comment>
<dbReference type="InterPro" id="IPR048356">
    <property type="entry name" value="MS_N"/>
</dbReference>
<name>A0A919BEQ8_9GAMM</name>
<evidence type="ECO:0000313" key="19">
    <source>
        <dbReference type="EMBL" id="GHF83980.1"/>
    </source>
</evidence>
<comment type="catalytic activity">
    <reaction evidence="9 10 13">
        <text>glyoxylate + acetyl-CoA + H2O = (S)-malate + CoA + H(+)</text>
        <dbReference type="Rhea" id="RHEA:18181"/>
        <dbReference type="ChEBI" id="CHEBI:15377"/>
        <dbReference type="ChEBI" id="CHEBI:15378"/>
        <dbReference type="ChEBI" id="CHEBI:15589"/>
        <dbReference type="ChEBI" id="CHEBI:36655"/>
        <dbReference type="ChEBI" id="CHEBI:57287"/>
        <dbReference type="ChEBI" id="CHEBI:57288"/>
        <dbReference type="EC" id="2.3.3.9"/>
    </reaction>
</comment>
<comment type="caution">
    <text evidence="19">The sequence shown here is derived from an EMBL/GenBank/DDBJ whole genome shotgun (WGS) entry which is preliminary data.</text>
</comment>
<feature type="active site" description="Proton donor" evidence="10 12">
    <location>
        <position position="632"/>
    </location>
</feature>
<feature type="binding site" evidence="10">
    <location>
        <begin position="125"/>
        <end position="126"/>
    </location>
    <ligand>
        <name>acetyl-CoA</name>
        <dbReference type="ChEBI" id="CHEBI:57288"/>
    </ligand>
</feature>
<feature type="coiled-coil region" evidence="14">
    <location>
        <begin position="43"/>
        <end position="70"/>
    </location>
</feature>
<dbReference type="InterPro" id="IPR001465">
    <property type="entry name" value="Malate_synthase_TIM"/>
</dbReference>
<evidence type="ECO:0000256" key="8">
    <source>
        <dbReference type="ARBA" id="ARBA00023097"/>
    </source>
</evidence>
<feature type="binding site" evidence="10">
    <location>
        <position position="313"/>
    </location>
    <ligand>
        <name>acetyl-CoA</name>
        <dbReference type="ChEBI" id="CHEBI:57288"/>
    </ligand>
</feature>
<reference evidence="19" key="2">
    <citation type="submission" date="2020-09" db="EMBL/GenBank/DDBJ databases">
        <authorList>
            <person name="Sun Q."/>
            <person name="Kim S."/>
        </authorList>
    </citation>
    <scope>NUCLEOTIDE SEQUENCE</scope>
    <source>
        <strain evidence="19">KCTC 42731</strain>
    </source>
</reference>
<feature type="binding site" evidence="10">
    <location>
        <position position="276"/>
    </location>
    <ligand>
        <name>acetyl-CoA</name>
        <dbReference type="ChEBI" id="CHEBI:57288"/>
    </ligand>
</feature>
<evidence type="ECO:0000259" key="15">
    <source>
        <dbReference type="Pfam" id="PF01274"/>
    </source>
</evidence>
<dbReference type="Pfam" id="PF01274">
    <property type="entry name" value="MS_TIM-barrel"/>
    <property type="match status" value="1"/>
</dbReference>
<keyword evidence="4 10" id="KW-0816">Tricarboxylic acid cycle</keyword>
<evidence type="ECO:0000256" key="13">
    <source>
        <dbReference type="RuleBase" id="RU003572"/>
    </source>
</evidence>
<accession>A0A919BEQ8</accession>
<dbReference type="InterPro" id="IPR048357">
    <property type="entry name" value="MSG_insertion"/>
</dbReference>
<dbReference type="EC" id="2.3.3.9" evidence="10 11"/>
<dbReference type="Gene3D" id="3.20.20.360">
    <property type="entry name" value="Malate synthase, domain 3"/>
    <property type="match status" value="2"/>
</dbReference>